<evidence type="ECO:0000313" key="2">
    <source>
        <dbReference type="Proteomes" id="UP000192247"/>
    </source>
</evidence>
<comment type="caution">
    <text evidence="1">The sequence shown here is derived from an EMBL/GenBank/DDBJ whole genome shotgun (WGS) entry which is preliminary data.</text>
</comment>
<proteinExistence type="predicted"/>
<evidence type="ECO:0000313" key="1">
    <source>
        <dbReference type="EMBL" id="OQR70669.1"/>
    </source>
</evidence>
<organism evidence="1 2">
    <name type="scientific">Tropilaelaps mercedesae</name>
    <dbReference type="NCBI Taxonomy" id="418985"/>
    <lineage>
        <taxon>Eukaryota</taxon>
        <taxon>Metazoa</taxon>
        <taxon>Ecdysozoa</taxon>
        <taxon>Arthropoda</taxon>
        <taxon>Chelicerata</taxon>
        <taxon>Arachnida</taxon>
        <taxon>Acari</taxon>
        <taxon>Parasitiformes</taxon>
        <taxon>Mesostigmata</taxon>
        <taxon>Gamasina</taxon>
        <taxon>Dermanyssoidea</taxon>
        <taxon>Laelapidae</taxon>
        <taxon>Tropilaelaps</taxon>
    </lineage>
</organism>
<reference evidence="1 2" key="1">
    <citation type="journal article" date="2017" name="Gigascience">
        <title>Draft genome of the honey bee ectoparasitic mite, Tropilaelaps mercedesae, is shaped by the parasitic life history.</title>
        <authorList>
            <person name="Dong X."/>
            <person name="Armstrong S.D."/>
            <person name="Xia D."/>
            <person name="Makepeace B.L."/>
            <person name="Darby A.C."/>
            <person name="Kadowaki T."/>
        </authorList>
    </citation>
    <scope>NUCLEOTIDE SEQUENCE [LARGE SCALE GENOMIC DNA]</scope>
    <source>
        <strain evidence="1">Wuxi-XJTLU</strain>
    </source>
</reference>
<gene>
    <name evidence="1" type="ORF">BIW11_11480</name>
</gene>
<dbReference type="InParanoid" id="A0A1V9XAV4"/>
<dbReference type="EMBL" id="MNPL01016733">
    <property type="protein sequence ID" value="OQR70669.1"/>
    <property type="molecule type" value="Genomic_DNA"/>
</dbReference>
<feature type="non-terminal residue" evidence="1">
    <location>
        <position position="97"/>
    </location>
</feature>
<accession>A0A1V9XAV4</accession>
<dbReference type="AlphaFoldDB" id="A0A1V9XAV4"/>
<keyword evidence="2" id="KW-1185">Reference proteome</keyword>
<sequence>MWRTIFDILSSSVISAKATDAYGAPSSFIDASGRAECGSTEGSFLDAPEHSAYAETKADHYHSQVCLKRSAETPPTNDFNLDDVRDSVADVLYSRAT</sequence>
<dbReference type="Proteomes" id="UP000192247">
    <property type="component" value="Unassembled WGS sequence"/>
</dbReference>
<protein>
    <submittedName>
        <fullName evidence="1">Uncharacterized protein</fullName>
    </submittedName>
</protein>
<name>A0A1V9XAV4_9ACAR</name>